<dbReference type="AlphaFoldDB" id="A0ABD2WPK1"/>
<evidence type="ECO:0008006" key="5">
    <source>
        <dbReference type="Google" id="ProtNLM"/>
    </source>
</evidence>
<evidence type="ECO:0000313" key="3">
    <source>
        <dbReference type="EMBL" id="KAL3394511.1"/>
    </source>
</evidence>
<gene>
    <name evidence="3" type="ORF">TKK_011505</name>
</gene>
<feature type="signal peptide" evidence="2">
    <location>
        <begin position="1"/>
        <end position="21"/>
    </location>
</feature>
<evidence type="ECO:0000313" key="4">
    <source>
        <dbReference type="Proteomes" id="UP001627154"/>
    </source>
</evidence>
<dbReference type="Proteomes" id="UP001627154">
    <property type="component" value="Unassembled WGS sequence"/>
</dbReference>
<accession>A0ABD2WPK1</accession>
<dbReference type="EMBL" id="JBJJXI010000092">
    <property type="protein sequence ID" value="KAL3394511.1"/>
    <property type="molecule type" value="Genomic_DNA"/>
</dbReference>
<keyword evidence="4" id="KW-1185">Reference proteome</keyword>
<reference evidence="3 4" key="1">
    <citation type="journal article" date="2024" name="bioRxiv">
        <title>A reference genome for Trichogramma kaykai: A tiny desert-dwelling parasitoid wasp with competing sex-ratio distorters.</title>
        <authorList>
            <person name="Culotta J."/>
            <person name="Lindsey A.R."/>
        </authorList>
    </citation>
    <scope>NUCLEOTIDE SEQUENCE [LARGE SCALE GENOMIC DNA]</scope>
    <source>
        <strain evidence="3 4">KSX58</strain>
    </source>
</reference>
<feature type="region of interest" description="Disordered" evidence="1">
    <location>
        <begin position="53"/>
        <end position="72"/>
    </location>
</feature>
<evidence type="ECO:0000256" key="1">
    <source>
        <dbReference type="SAM" id="MobiDB-lite"/>
    </source>
</evidence>
<comment type="caution">
    <text evidence="3">The sequence shown here is derived from an EMBL/GenBank/DDBJ whole genome shotgun (WGS) entry which is preliminary data.</text>
</comment>
<keyword evidence="2" id="KW-0732">Signal</keyword>
<proteinExistence type="predicted"/>
<feature type="chain" id="PRO_5044821328" description="Secreted protein" evidence="2">
    <location>
        <begin position="22"/>
        <end position="72"/>
    </location>
</feature>
<organism evidence="3 4">
    <name type="scientific">Trichogramma kaykai</name>
    <dbReference type="NCBI Taxonomy" id="54128"/>
    <lineage>
        <taxon>Eukaryota</taxon>
        <taxon>Metazoa</taxon>
        <taxon>Ecdysozoa</taxon>
        <taxon>Arthropoda</taxon>
        <taxon>Hexapoda</taxon>
        <taxon>Insecta</taxon>
        <taxon>Pterygota</taxon>
        <taxon>Neoptera</taxon>
        <taxon>Endopterygota</taxon>
        <taxon>Hymenoptera</taxon>
        <taxon>Apocrita</taxon>
        <taxon>Proctotrupomorpha</taxon>
        <taxon>Chalcidoidea</taxon>
        <taxon>Trichogrammatidae</taxon>
        <taxon>Trichogramma</taxon>
    </lineage>
</organism>
<sequence>MCVAHLFSRIFLLAYPPRAGARNFAKFRVFCARPVRVVALLAFQFCQFAKNAGSSTRSTPITTTTNDPLIAA</sequence>
<evidence type="ECO:0000256" key="2">
    <source>
        <dbReference type="SAM" id="SignalP"/>
    </source>
</evidence>
<protein>
    <recommendedName>
        <fullName evidence="5">Secreted protein</fullName>
    </recommendedName>
</protein>
<feature type="compositionally biased region" description="Low complexity" evidence="1">
    <location>
        <begin position="54"/>
        <end position="65"/>
    </location>
</feature>
<name>A0ABD2WPK1_9HYME</name>